<organism evidence="1 2">
    <name type="scientific">Mesorhizobium kowhaii</name>
    <dbReference type="NCBI Taxonomy" id="1300272"/>
    <lineage>
        <taxon>Bacteria</taxon>
        <taxon>Pseudomonadati</taxon>
        <taxon>Pseudomonadota</taxon>
        <taxon>Alphaproteobacteria</taxon>
        <taxon>Hyphomicrobiales</taxon>
        <taxon>Phyllobacteriaceae</taxon>
        <taxon>Mesorhizobium</taxon>
    </lineage>
</organism>
<dbReference type="OrthoDB" id="8403018at2"/>
<protein>
    <submittedName>
        <fullName evidence="1">Uncharacterized protein</fullName>
    </submittedName>
</protein>
<evidence type="ECO:0000313" key="1">
    <source>
        <dbReference type="EMBL" id="PZV36316.1"/>
    </source>
</evidence>
<dbReference type="AlphaFoldDB" id="A0A2W7DYV8"/>
<name>A0A2W7DYV8_9HYPH</name>
<keyword evidence="2" id="KW-1185">Reference proteome</keyword>
<dbReference type="EMBL" id="MZXV01000051">
    <property type="protein sequence ID" value="PZV36316.1"/>
    <property type="molecule type" value="Genomic_DNA"/>
</dbReference>
<accession>A0A2W7DYV8</accession>
<comment type="caution">
    <text evidence="1">The sequence shown here is derived from an EMBL/GenBank/DDBJ whole genome shotgun (WGS) entry which is preliminary data.</text>
</comment>
<evidence type="ECO:0000313" key="2">
    <source>
        <dbReference type="Proteomes" id="UP000248616"/>
    </source>
</evidence>
<gene>
    <name evidence="1" type="ORF">B5V02_24395</name>
</gene>
<sequence>MDNAIPNGNVHPCVEVVEACGEWFVRVVEDGQELSQSFELESYALAFAEGLRLRLHLDNLVRL</sequence>
<dbReference type="Proteomes" id="UP000248616">
    <property type="component" value="Unassembled WGS sequence"/>
</dbReference>
<dbReference type="RefSeq" id="WP_111546634.1">
    <property type="nucleotide sequence ID" value="NZ_MZXV01000051.1"/>
</dbReference>
<reference evidence="2" key="1">
    <citation type="submission" date="2017-03" db="EMBL/GenBank/DDBJ databases">
        <authorList>
            <person name="Safronova V.I."/>
            <person name="Sazanova A.L."/>
            <person name="Chirak E.R."/>
        </authorList>
    </citation>
    <scope>NUCLEOTIDE SEQUENCE [LARGE SCALE GENOMIC DNA]</scope>
    <source>
        <strain evidence="2">Ach-343</strain>
    </source>
</reference>
<proteinExistence type="predicted"/>